<keyword evidence="3" id="KW-1185">Reference proteome</keyword>
<evidence type="ECO:0000313" key="2">
    <source>
        <dbReference type="EMBL" id="KAJ7314859.1"/>
    </source>
</evidence>
<evidence type="ECO:0000313" key="3">
    <source>
        <dbReference type="Proteomes" id="UP001218218"/>
    </source>
</evidence>
<evidence type="ECO:0000256" key="1">
    <source>
        <dbReference type="SAM" id="MobiDB-lite"/>
    </source>
</evidence>
<gene>
    <name evidence="2" type="ORF">DFH08DRAFT_972589</name>
</gene>
<proteinExistence type="predicted"/>
<reference evidence="2" key="1">
    <citation type="submission" date="2023-03" db="EMBL/GenBank/DDBJ databases">
        <title>Massive genome expansion in bonnet fungi (Mycena s.s.) driven by repeated elements and novel gene families across ecological guilds.</title>
        <authorList>
            <consortium name="Lawrence Berkeley National Laboratory"/>
            <person name="Harder C.B."/>
            <person name="Miyauchi S."/>
            <person name="Viragh M."/>
            <person name="Kuo A."/>
            <person name="Thoen E."/>
            <person name="Andreopoulos B."/>
            <person name="Lu D."/>
            <person name="Skrede I."/>
            <person name="Drula E."/>
            <person name="Henrissat B."/>
            <person name="Morin E."/>
            <person name="Kohler A."/>
            <person name="Barry K."/>
            <person name="LaButti K."/>
            <person name="Morin E."/>
            <person name="Salamov A."/>
            <person name="Lipzen A."/>
            <person name="Mereny Z."/>
            <person name="Hegedus B."/>
            <person name="Baldrian P."/>
            <person name="Stursova M."/>
            <person name="Weitz H."/>
            <person name="Taylor A."/>
            <person name="Grigoriev I.V."/>
            <person name="Nagy L.G."/>
            <person name="Martin F."/>
            <person name="Kauserud H."/>
        </authorList>
    </citation>
    <scope>NUCLEOTIDE SEQUENCE</scope>
    <source>
        <strain evidence="2">CBHHK002</strain>
    </source>
</reference>
<accession>A0AAD6ZBM0</accession>
<sequence length="158" mass="16545">MSLHRRRGAATPGRSVAQSKLPSFASASPSRSLRLVSFMCSLPLPSPSLYLNTSTSFLSSPLRARFLCCSSSLLHSSLIRSSILPSFAPRFAPYSSPPSTLLPLLPLFPLASDSSPPASSAPSSLSLVPFPLPLDADITSLPGGGLRPSPRGAQLEAE</sequence>
<dbReference type="AlphaFoldDB" id="A0AAD6ZBM0"/>
<dbReference type="EMBL" id="JARIHO010000065">
    <property type="protein sequence ID" value="KAJ7314859.1"/>
    <property type="molecule type" value="Genomic_DNA"/>
</dbReference>
<protein>
    <submittedName>
        <fullName evidence="2">Uncharacterized protein</fullName>
    </submittedName>
</protein>
<name>A0AAD6ZBM0_9AGAR</name>
<organism evidence="2 3">
    <name type="scientific">Mycena albidolilacea</name>
    <dbReference type="NCBI Taxonomy" id="1033008"/>
    <lineage>
        <taxon>Eukaryota</taxon>
        <taxon>Fungi</taxon>
        <taxon>Dikarya</taxon>
        <taxon>Basidiomycota</taxon>
        <taxon>Agaricomycotina</taxon>
        <taxon>Agaricomycetes</taxon>
        <taxon>Agaricomycetidae</taxon>
        <taxon>Agaricales</taxon>
        <taxon>Marasmiineae</taxon>
        <taxon>Mycenaceae</taxon>
        <taxon>Mycena</taxon>
    </lineage>
</organism>
<dbReference type="Proteomes" id="UP001218218">
    <property type="component" value="Unassembled WGS sequence"/>
</dbReference>
<feature type="region of interest" description="Disordered" evidence="1">
    <location>
        <begin position="139"/>
        <end position="158"/>
    </location>
</feature>
<comment type="caution">
    <text evidence="2">The sequence shown here is derived from an EMBL/GenBank/DDBJ whole genome shotgun (WGS) entry which is preliminary data.</text>
</comment>